<evidence type="ECO:0000313" key="3">
    <source>
        <dbReference type="Proteomes" id="UP000606724"/>
    </source>
</evidence>
<dbReference type="Pfam" id="PF13271">
    <property type="entry name" value="DUF4062"/>
    <property type="match status" value="1"/>
</dbReference>
<name>A0ABR8RJZ4_9GAMM</name>
<accession>A0ABR8RJZ4</accession>
<feature type="domain" description="DUF4062" evidence="1">
    <location>
        <begin position="53"/>
        <end position="87"/>
    </location>
</feature>
<protein>
    <submittedName>
        <fullName evidence="2">DUF4062 domain-containing protein</fullName>
    </submittedName>
</protein>
<proteinExistence type="predicted"/>
<keyword evidence="3" id="KW-1185">Reference proteome</keyword>
<dbReference type="EMBL" id="JACSQR010000024">
    <property type="protein sequence ID" value="MBD7948120.1"/>
    <property type="molecule type" value="Genomic_DNA"/>
</dbReference>
<sequence length="344" mass="38503">MIVSNRRYHIHVICADNDQLLVLDSVAMFFQGRAFLTYDVSSKLPKAALYGRQCIDACDYALMIIGDSYGTAQNTGVSQMHLSYLNAKAKLKPLLILVKSHHNEVNISRQLQEFTNMVTKKADKIYYYETENDIEQLLIQAFYKMVANHEVGDGWVRVSDELMKANKSALAEETATSFSTKKAKLTLSRPAVTDHLAADSVSKPLVLTDTFEIQYKAQAYEGGNLTDVTRPMTLSWQEVLIALIKIPATFSSYGLQSAINRLIAVKAETDIKNDMPNVHAVARCQIYQDDLNQLQRQLVAANWIQLTTYGTRVSQELWKLTFYAKSLLTGTDANTSSAPTLPLS</sequence>
<organism evidence="2 3">
    <name type="scientific">Psychrobacter communis</name>
    <dbReference type="NCBI Taxonomy" id="2762238"/>
    <lineage>
        <taxon>Bacteria</taxon>
        <taxon>Pseudomonadati</taxon>
        <taxon>Pseudomonadota</taxon>
        <taxon>Gammaproteobacteria</taxon>
        <taxon>Moraxellales</taxon>
        <taxon>Moraxellaceae</taxon>
        <taxon>Psychrobacter</taxon>
    </lineage>
</organism>
<reference evidence="2 3" key="1">
    <citation type="submission" date="2020-08" db="EMBL/GenBank/DDBJ databases">
        <title>A Genomic Blueprint of the Chicken Gut Microbiome.</title>
        <authorList>
            <person name="Gilroy R."/>
            <person name="Ravi A."/>
            <person name="Getino M."/>
            <person name="Pursley I."/>
            <person name="Horton D.L."/>
            <person name="Alikhan N.-F."/>
            <person name="Baker D."/>
            <person name="Gharbi K."/>
            <person name="Hall N."/>
            <person name="Watson M."/>
            <person name="Adriaenssens E.M."/>
            <person name="Foster-Nyarko E."/>
            <person name="Jarju S."/>
            <person name="Secka A."/>
            <person name="Antonio M."/>
            <person name="Oren A."/>
            <person name="Chaudhuri R."/>
            <person name="La Ragione R.M."/>
            <person name="Hildebrand F."/>
            <person name="Pallen M.J."/>
        </authorList>
    </citation>
    <scope>NUCLEOTIDE SEQUENCE [LARGE SCALE GENOMIC DNA]</scope>
    <source>
        <strain evidence="2 3">Sa4CVA2</strain>
    </source>
</reference>
<comment type="caution">
    <text evidence="2">The sequence shown here is derived from an EMBL/GenBank/DDBJ whole genome shotgun (WGS) entry which is preliminary data.</text>
</comment>
<dbReference type="InterPro" id="IPR025139">
    <property type="entry name" value="DUF4062"/>
</dbReference>
<evidence type="ECO:0000259" key="1">
    <source>
        <dbReference type="Pfam" id="PF13271"/>
    </source>
</evidence>
<evidence type="ECO:0000313" key="2">
    <source>
        <dbReference type="EMBL" id="MBD7948120.1"/>
    </source>
</evidence>
<gene>
    <name evidence="2" type="ORF">H9653_08825</name>
</gene>
<dbReference type="Proteomes" id="UP000606724">
    <property type="component" value="Unassembled WGS sequence"/>
</dbReference>